<sequence>MKMLSELVSLLSAYVDDTIPVAESEIRQFAEDQNIALREDHLQFLMRFGCAPDERPNIFTWYEGDFDFDLLKSVYLDDDPDMALPPGTTFFGSNFVGDSLCIDITSGKIHAYDQGERFGPVHETIDGFLLRCLVSVYDEKAFSGKTVMRDLEPAEINAFRLNNARQKIMAATCYQLAYQATGTPLILAEYYFIEQQLIALYPPSNSLVTLNGGVLDKLKA</sequence>
<name>A0AA49A8V8_9BURK</name>
<protein>
    <submittedName>
        <fullName evidence="1">SMI1/KNR4 family protein</fullName>
    </submittedName>
</protein>
<dbReference type="RefSeq" id="WP_206090597.1">
    <property type="nucleotide sequence ID" value="NZ_CP065053.1"/>
</dbReference>
<reference evidence="1 2" key="1">
    <citation type="submission" date="2020-11" db="EMBL/GenBank/DDBJ databases">
        <authorList>
            <person name="Sun Q."/>
        </authorList>
    </citation>
    <scope>NUCLEOTIDE SEQUENCE [LARGE SCALE GENOMIC DNA]</scope>
    <source>
        <strain evidence="1 2">P8398</strain>
    </source>
</reference>
<dbReference type="SUPFAM" id="SSF160631">
    <property type="entry name" value="SMI1/KNR4-like"/>
    <property type="match status" value="1"/>
</dbReference>
<dbReference type="Proteomes" id="UP000662888">
    <property type="component" value="Chromosome"/>
</dbReference>
<proteinExistence type="predicted"/>
<dbReference type="Gene3D" id="3.40.1580.10">
    <property type="entry name" value="SMI1/KNR4-like"/>
    <property type="match status" value="1"/>
</dbReference>
<keyword evidence="2" id="KW-1185">Reference proteome</keyword>
<evidence type="ECO:0000313" key="1">
    <source>
        <dbReference type="EMBL" id="QPI50943.1"/>
    </source>
</evidence>
<accession>A0AA49A8V8</accession>
<evidence type="ECO:0000313" key="2">
    <source>
        <dbReference type="Proteomes" id="UP000662888"/>
    </source>
</evidence>
<organism evidence="1 2">
    <name type="scientific">Massilia antarctica</name>
    <dbReference type="NCBI Taxonomy" id="2765360"/>
    <lineage>
        <taxon>Bacteria</taxon>
        <taxon>Pseudomonadati</taxon>
        <taxon>Pseudomonadota</taxon>
        <taxon>Betaproteobacteria</taxon>
        <taxon>Burkholderiales</taxon>
        <taxon>Oxalobacteraceae</taxon>
        <taxon>Telluria group</taxon>
        <taxon>Massilia</taxon>
    </lineage>
</organism>
<dbReference type="EMBL" id="CP065053">
    <property type="protein sequence ID" value="QPI50943.1"/>
    <property type="molecule type" value="Genomic_DNA"/>
</dbReference>
<dbReference type="InterPro" id="IPR037883">
    <property type="entry name" value="Knr4/Smi1-like_sf"/>
</dbReference>
<gene>
    <name evidence="1" type="ORF">IV454_05120</name>
</gene>